<evidence type="ECO:0000313" key="2">
    <source>
        <dbReference type="EMBL" id="KAK7676454.1"/>
    </source>
</evidence>
<feature type="compositionally biased region" description="Low complexity" evidence="1">
    <location>
        <begin position="154"/>
        <end position="167"/>
    </location>
</feature>
<sequence length="167" mass="18641">MRMYLLLSKRCLRTSRWRLSRPPRSGLDQDHATPIHQLRHHPMQLQLDPTHLPELLRLLAEIEAEQSLLDRCGIQPPPIANTSHHHRRTYRIATRLTVPPQSSGQPSASNSTDTSRPETETEDDGDVEMDEIMHESGAISGASMPERGGRSPDAAAATMRTTTALRG</sequence>
<evidence type="ECO:0000313" key="3">
    <source>
        <dbReference type="Proteomes" id="UP001385951"/>
    </source>
</evidence>
<gene>
    <name evidence="2" type="ORF">QCA50_020589</name>
</gene>
<proteinExistence type="predicted"/>
<feature type="compositionally biased region" description="Polar residues" evidence="1">
    <location>
        <begin position="99"/>
        <end position="114"/>
    </location>
</feature>
<protein>
    <submittedName>
        <fullName evidence="2">Uncharacterized protein</fullName>
    </submittedName>
</protein>
<accession>A0AAW0FBH0</accession>
<feature type="region of interest" description="Disordered" evidence="1">
    <location>
        <begin position="95"/>
        <end position="167"/>
    </location>
</feature>
<evidence type="ECO:0000256" key="1">
    <source>
        <dbReference type="SAM" id="MobiDB-lite"/>
    </source>
</evidence>
<keyword evidence="3" id="KW-1185">Reference proteome</keyword>
<feature type="compositionally biased region" description="Acidic residues" evidence="1">
    <location>
        <begin position="120"/>
        <end position="130"/>
    </location>
</feature>
<organism evidence="2 3">
    <name type="scientific">Cerrena zonata</name>
    <dbReference type="NCBI Taxonomy" id="2478898"/>
    <lineage>
        <taxon>Eukaryota</taxon>
        <taxon>Fungi</taxon>
        <taxon>Dikarya</taxon>
        <taxon>Basidiomycota</taxon>
        <taxon>Agaricomycotina</taxon>
        <taxon>Agaricomycetes</taxon>
        <taxon>Polyporales</taxon>
        <taxon>Cerrenaceae</taxon>
        <taxon>Cerrena</taxon>
    </lineage>
</organism>
<dbReference type="Proteomes" id="UP001385951">
    <property type="component" value="Unassembled WGS sequence"/>
</dbReference>
<dbReference type="AlphaFoldDB" id="A0AAW0FBH0"/>
<name>A0AAW0FBH0_9APHY</name>
<dbReference type="EMBL" id="JASBNA010000116">
    <property type="protein sequence ID" value="KAK7676454.1"/>
    <property type="molecule type" value="Genomic_DNA"/>
</dbReference>
<comment type="caution">
    <text evidence="2">The sequence shown here is derived from an EMBL/GenBank/DDBJ whole genome shotgun (WGS) entry which is preliminary data.</text>
</comment>
<reference evidence="2 3" key="1">
    <citation type="submission" date="2022-09" db="EMBL/GenBank/DDBJ databases">
        <authorList>
            <person name="Palmer J.M."/>
        </authorList>
    </citation>
    <scope>NUCLEOTIDE SEQUENCE [LARGE SCALE GENOMIC DNA]</scope>
    <source>
        <strain evidence="2 3">DSM 7382</strain>
    </source>
</reference>